<keyword evidence="6" id="KW-0276">Fatty acid metabolism</keyword>
<gene>
    <name evidence="13" type="ORF">Syun_025769</name>
</gene>
<evidence type="ECO:0000256" key="1">
    <source>
        <dbReference type="ARBA" id="ARBA00004141"/>
    </source>
</evidence>
<dbReference type="InterPro" id="IPR015876">
    <property type="entry name" value="Acyl-CoA_DS"/>
</dbReference>
<dbReference type="AlphaFoldDB" id="A0AAP0F159"/>
<protein>
    <recommendedName>
        <fullName evidence="15">Acyl-CoA desaturase</fullName>
    </recommendedName>
</protein>
<dbReference type="PANTHER" id="PTHR11351:SF31">
    <property type="entry name" value="DESATURASE 1, ISOFORM A-RELATED"/>
    <property type="match status" value="1"/>
</dbReference>
<organism evidence="13 14">
    <name type="scientific">Stephania yunnanensis</name>
    <dbReference type="NCBI Taxonomy" id="152371"/>
    <lineage>
        <taxon>Eukaryota</taxon>
        <taxon>Viridiplantae</taxon>
        <taxon>Streptophyta</taxon>
        <taxon>Embryophyta</taxon>
        <taxon>Tracheophyta</taxon>
        <taxon>Spermatophyta</taxon>
        <taxon>Magnoliopsida</taxon>
        <taxon>Ranunculales</taxon>
        <taxon>Menispermaceae</taxon>
        <taxon>Menispermoideae</taxon>
        <taxon>Cissampelideae</taxon>
        <taxon>Stephania</taxon>
    </lineage>
</organism>
<feature type="transmembrane region" description="Helical" evidence="12">
    <location>
        <begin position="35"/>
        <end position="55"/>
    </location>
</feature>
<keyword evidence="10 12" id="KW-0472">Membrane</keyword>
<keyword evidence="4" id="KW-0444">Lipid biosynthesis</keyword>
<keyword evidence="7 12" id="KW-1133">Transmembrane helix</keyword>
<evidence type="ECO:0000256" key="6">
    <source>
        <dbReference type="ARBA" id="ARBA00022832"/>
    </source>
</evidence>
<keyword evidence="11" id="KW-0275">Fatty acid biosynthesis</keyword>
<keyword evidence="14" id="KW-1185">Reference proteome</keyword>
<evidence type="ECO:0000256" key="3">
    <source>
        <dbReference type="ARBA" id="ARBA00009295"/>
    </source>
</evidence>
<dbReference type="GO" id="GO:0042761">
    <property type="term" value="P:very long-chain fatty acid biosynthetic process"/>
    <property type="evidence" value="ECO:0007669"/>
    <property type="project" value="TreeGrafter"/>
</dbReference>
<dbReference type="PANTHER" id="PTHR11351">
    <property type="entry name" value="ACYL-COA DESATURASE"/>
    <property type="match status" value="1"/>
</dbReference>
<proteinExistence type="inferred from homology"/>
<evidence type="ECO:0000256" key="4">
    <source>
        <dbReference type="ARBA" id="ARBA00022516"/>
    </source>
</evidence>
<sequence>MQEKGLLGQKMELSGVVLAMHGLCVFAPLSFNWSAFWVAVVLYVVTGLFGITLSFHRNLAHRSFKLPKLLEYLFPYFGVQAMQGTQWTG</sequence>
<comment type="similarity">
    <text evidence="3">Belongs to the fatty acid desaturase type 1 family.</text>
</comment>
<evidence type="ECO:0000256" key="10">
    <source>
        <dbReference type="ARBA" id="ARBA00023136"/>
    </source>
</evidence>
<dbReference type="GO" id="GO:0005789">
    <property type="term" value="C:endoplasmic reticulum membrane"/>
    <property type="evidence" value="ECO:0007669"/>
    <property type="project" value="TreeGrafter"/>
</dbReference>
<dbReference type="GO" id="GO:0016717">
    <property type="term" value="F:oxidoreductase activity, acting on paired donors, with oxidation of a pair of donors resulting in the reduction of molecular oxygen to two molecules of water"/>
    <property type="evidence" value="ECO:0007669"/>
    <property type="project" value="InterPro"/>
</dbReference>
<evidence type="ECO:0000256" key="12">
    <source>
        <dbReference type="SAM" id="Phobius"/>
    </source>
</evidence>
<evidence type="ECO:0000256" key="5">
    <source>
        <dbReference type="ARBA" id="ARBA00022692"/>
    </source>
</evidence>
<evidence type="ECO:0000256" key="8">
    <source>
        <dbReference type="ARBA" id="ARBA00023002"/>
    </source>
</evidence>
<dbReference type="Proteomes" id="UP001420932">
    <property type="component" value="Unassembled WGS sequence"/>
</dbReference>
<dbReference type="EMBL" id="JBBNAF010000011">
    <property type="protein sequence ID" value="KAK9098724.1"/>
    <property type="molecule type" value="Genomic_DNA"/>
</dbReference>
<name>A0AAP0F159_9MAGN</name>
<evidence type="ECO:0000313" key="14">
    <source>
        <dbReference type="Proteomes" id="UP001420932"/>
    </source>
</evidence>
<evidence type="ECO:0000256" key="9">
    <source>
        <dbReference type="ARBA" id="ARBA00023098"/>
    </source>
</evidence>
<evidence type="ECO:0000313" key="13">
    <source>
        <dbReference type="EMBL" id="KAK9098724.1"/>
    </source>
</evidence>
<comment type="caution">
    <text evidence="13">The sequence shown here is derived from an EMBL/GenBank/DDBJ whole genome shotgun (WGS) entry which is preliminary data.</text>
</comment>
<feature type="transmembrane region" description="Helical" evidence="12">
    <location>
        <begin position="12"/>
        <end position="29"/>
    </location>
</feature>
<evidence type="ECO:0000256" key="7">
    <source>
        <dbReference type="ARBA" id="ARBA00022989"/>
    </source>
</evidence>
<evidence type="ECO:0008006" key="15">
    <source>
        <dbReference type="Google" id="ProtNLM"/>
    </source>
</evidence>
<keyword evidence="9" id="KW-0443">Lipid metabolism</keyword>
<comment type="pathway">
    <text evidence="2">Lipid metabolism.</text>
</comment>
<evidence type="ECO:0000256" key="11">
    <source>
        <dbReference type="ARBA" id="ARBA00023160"/>
    </source>
</evidence>
<accession>A0AAP0F159</accession>
<reference evidence="13 14" key="1">
    <citation type="submission" date="2024-01" db="EMBL/GenBank/DDBJ databases">
        <title>Genome assemblies of Stephania.</title>
        <authorList>
            <person name="Yang L."/>
        </authorList>
    </citation>
    <scope>NUCLEOTIDE SEQUENCE [LARGE SCALE GENOMIC DNA]</scope>
    <source>
        <strain evidence="13">YNDBR</strain>
        <tissue evidence="13">Leaf</tissue>
    </source>
</reference>
<keyword evidence="8" id="KW-0560">Oxidoreductase</keyword>
<keyword evidence="5 12" id="KW-0812">Transmembrane</keyword>
<evidence type="ECO:0000256" key="2">
    <source>
        <dbReference type="ARBA" id="ARBA00005189"/>
    </source>
</evidence>
<comment type="subcellular location">
    <subcellularLocation>
        <location evidence="1">Membrane</location>
        <topology evidence="1">Multi-pass membrane protein</topology>
    </subcellularLocation>
</comment>